<dbReference type="InterPro" id="IPR003779">
    <property type="entry name" value="CMD-like"/>
</dbReference>
<dbReference type="Gene3D" id="1.20.1290.10">
    <property type="entry name" value="AhpD-like"/>
    <property type="match status" value="1"/>
</dbReference>
<dbReference type="SUPFAM" id="SSF69118">
    <property type="entry name" value="AhpD-like"/>
    <property type="match status" value="1"/>
</dbReference>
<reference evidence="2 3" key="1">
    <citation type="submission" date="2020-02" db="EMBL/GenBank/DDBJ databases">
        <authorList>
            <person name="Zhang X.-Y."/>
        </authorList>
    </citation>
    <scope>NUCLEOTIDE SEQUENCE [LARGE SCALE GENOMIC DNA]</scope>
    <source>
        <strain evidence="2 3">C33</strain>
    </source>
</reference>
<sequence>MSRIPSKSLNEYPWYVRFFLKRQRRVYGEILAPSLLWGRLPGAFVGMLGLLGIFNSKRYPVDGRLRSLVSIRIAQLNGCHFCVDLNAYNFLKARGDEARAAAVADWRDSALFDDAERAALDWAEQVTERCAAIDETAPGRLREHFSDDEITGLTAWIGFQNMSAKFNAALGAEQHGFCDLRQQSEDR</sequence>
<evidence type="ECO:0000313" key="2">
    <source>
        <dbReference type="EMBL" id="NDY95441.1"/>
    </source>
</evidence>
<comment type="caution">
    <text evidence="2">The sequence shown here is derived from an EMBL/GenBank/DDBJ whole genome shotgun (WGS) entry which is preliminary data.</text>
</comment>
<organism evidence="2 3">
    <name type="scientific">Wenzhouxiangella limi</name>
    <dbReference type="NCBI Taxonomy" id="2707351"/>
    <lineage>
        <taxon>Bacteria</taxon>
        <taxon>Pseudomonadati</taxon>
        <taxon>Pseudomonadota</taxon>
        <taxon>Gammaproteobacteria</taxon>
        <taxon>Chromatiales</taxon>
        <taxon>Wenzhouxiangellaceae</taxon>
        <taxon>Wenzhouxiangella</taxon>
    </lineage>
</organism>
<dbReference type="InterPro" id="IPR004675">
    <property type="entry name" value="AhpD_core"/>
</dbReference>
<evidence type="ECO:0000259" key="1">
    <source>
        <dbReference type="Pfam" id="PF02627"/>
    </source>
</evidence>
<dbReference type="PANTHER" id="PTHR34846:SF10">
    <property type="entry name" value="CYTOPLASMIC PROTEIN"/>
    <property type="match status" value="1"/>
</dbReference>
<accession>A0A845V5F6</accession>
<dbReference type="AlphaFoldDB" id="A0A845V5F6"/>
<dbReference type="RefSeq" id="WP_164210825.1">
    <property type="nucleotide sequence ID" value="NZ_JAAGSC010000039.1"/>
</dbReference>
<dbReference type="GO" id="GO:0051920">
    <property type="term" value="F:peroxiredoxin activity"/>
    <property type="evidence" value="ECO:0007669"/>
    <property type="project" value="InterPro"/>
</dbReference>
<dbReference type="EMBL" id="JAAGSC010000039">
    <property type="protein sequence ID" value="NDY95441.1"/>
    <property type="molecule type" value="Genomic_DNA"/>
</dbReference>
<evidence type="ECO:0000313" key="3">
    <source>
        <dbReference type="Proteomes" id="UP000484885"/>
    </source>
</evidence>
<dbReference type="PANTHER" id="PTHR34846">
    <property type="entry name" value="4-CARBOXYMUCONOLACTONE DECARBOXYLASE FAMILY PROTEIN (AFU_ORTHOLOGUE AFUA_6G11590)"/>
    <property type="match status" value="1"/>
</dbReference>
<name>A0A845V5F6_9GAMM</name>
<proteinExistence type="predicted"/>
<dbReference type="Pfam" id="PF02627">
    <property type="entry name" value="CMD"/>
    <property type="match status" value="1"/>
</dbReference>
<gene>
    <name evidence="2" type="ORF">G3I74_06850</name>
</gene>
<feature type="domain" description="Carboxymuconolactone decarboxylase-like" evidence="1">
    <location>
        <begin position="61"/>
        <end position="125"/>
    </location>
</feature>
<protein>
    <submittedName>
        <fullName evidence="2">Carboxymuconolactone decarboxylase family protein</fullName>
    </submittedName>
</protein>
<keyword evidence="3" id="KW-1185">Reference proteome</keyword>
<dbReference type="InterPro" id="IPR029032">
    <property type="entry name" value="AhpD-like"/>
</dbReference>
<dbReference type="Proteomes" id="UP000484885">
    <property type="component" value="Unassembled WGS sequence"/>
</dbReference>
<dbReference type="NCBIfam" id="TIGR00778">
    <property type="entry name" value="ahpD_dom"/>
    <property type="match status" value="1"/>
</dbReference>